<evidence type="ECO:0000256" key="1">
    <source>
        <dbReference type="ARBA" id="ARBA00022803"/>
    </source>
</evidence>
<dbReference type="Gene3D" id="3.40.50.150">
    <property type="entry name" value="Vaccinia Virus protein VP39"/>
    <property type="match status" value="1"/>
</dbReference>
<evidence type="ECO:0000313" key="7">
    <source>
        <dbReference type="Proteomes" id="UP001642484"/>
    </source>
</evidence>
<accession>A0ABP0NVS1</accession>
<dbReference type="InterPro" id="IPR029063">
    <property type="entry name" value="SAM-dependent_MTases_sf"/>
</dbReference>
<dbReference type="InterPro" id="IPR011990">
    <property type="entry name" value="TPR-like_helical_dom_sf"/>
</dbReference>
<dbReference type="InterPro" id="IPR019734">
    <property type="entry name" value="TPR_rpt"/>
</dbReference>
<dbReference type="SUPFAM" id="SSF48452">
    <property type="entry name" value="TPR-like"/>
    <property type="match status" value="2"/>
</dbReference>
<dbReference type="InterPro" id="IPR006342">
    <property type="entry name" value="FkbM_mtfrase"/>
</dbReference>
<keyword evidence="3" id="KW-0175">Coiled coil</keyword>
<dbReference type="PANTHER" id="PTHR46423">
    <property type="entry name" value="RNA POLYMERASE II-ASSOCIATED PROTEIN 3"/>
    <property type="match status" value="1"/>
</dbReference>
<evidence type="ECO:0000256" key="3">
    <source>
        <dbReference type="SAM" id="Coils"/>
    </source>
</evidence>
<dbReference type="SUPFAM" id="SSF53335">
    <property type="entry name" value="S-adenosyl-L-methionine-dependent methyltransferases"/>
    <property type="match status" value="1"/>
</dbReference>
<evidence type="ECO:0000259" key="5">
    <source>
        <dbReference type="Pfam" id="PF05050"/>
    </source>
</evidence>
<dbReference type="Gene3D" id="1.25.40.10">
    <property type="entry name" value="Tetratricopeptide repeat domain"/>
    <property type="match status" value="2"/>
</dbReference>
<dbReference type="NCBIfam" id="TIGR01444">
    <property type="entry name" value="fkbM_fam"/>
    <property type="match status" value="1"/>
</dbReference>
<dbReference type="PROSITE" id="PS50005">
    <property type="entry name" value="TPR"/>
    <property type="match status" value="1"/>
</dbReference>
<feature type="domain" description="Methyltransferase FkbM" evidence="5">
    <location>
        <begin position="114"/>
        <end position="249"/>
    </location>
</feature>
<sequence length="1177" mass="133972">MLLGLTLVSLADALDLGEAARRLEGCAQLLLETRDGGRHEELMACRVPLLGSLHEDQIPGYSYNATEDCDFWASYAARDRHVEGSSILDFMRLAAYRYAPFDPPLRPNGTALYIGAHRGGEDGLEFHRRGVALQMHLFEPSPTFFRSLVRSLHGVPGFTLHNYGLGAKTRRAFLRVRGTASRVVEGSEEDTEAVLIRSTAEAIPEVLAQSRQSSVELLHVNCEGCEYDVVQGLGDTGQLARISQVQLATHLMDYEGPSADFHEAVSLSLQVSVKRYCAMHRTLSQTHERAWGLPWVWERWTKRNKREELTATAKSSPRAFLVKWGQRPKPGEVNRLPVFRLRDVPMAPIEGGSQAMVDWGRAMAGPMTGGYSVGFQLTPLGPDGDLTAHDFKGGPHPVEKDPIFNLCTENREKGNKLVQEGKFEEAIARYSEMIMQSRALEGEQDVQWTDEGRDSVRQLRAAAYLNLSLCFLKLKQWQHCVNTATRALQGDKDPPDPKENVLPPEKKAKALFRRALAQKDGFEKLDEAVKDLKTALEYVPEDKSIQQELQRVNQALLKEKKKADKKLSGFLSDSKTVKSGEGIFSESDRQRDTSGPELPADPVKVRDGLWLVPKDEDQDAKEAVEAGIDLDELGREINELREDKPEVFSELREKMKTMIEEEAAKQETEEVKAEVPRLHNRYAGDVLYRFHQPFSLLDLAELIGALLASFHQRWADHAESRRVDEAPPSKSTSLQAEKLDRETALRWRQNTGSVQLFWPLEKALESLDEADFEVRVCPCELAVRCLKGPRKSEVLGGISGRLSLEVDPNQCWFALERDVRDPKRRQRHLLIELAKKIPGKAWTEKHIFKDHNDIFQRRPFAWTPAQEKEQGDGWRTLNPGRRSDVQDPFVISRSWLCNELQQGQSEAHLYFRIVLDQKKLDEALEKVPYFRLFGADICERYFKLFIRGDESSPIMLGELGGSVRPDQTEMELTSVTREVQGHRIRGTMETVPCLDVTLTKAQESQGTWEELIHTQQEVLNQPQGSLEDYQVQRSRRELSPDRSEWTPDDFADEQKEKADAAFKDAAYRDAIVYYTRALRHTPRNERLLSNRSAAYCKISKFQLALDDVKLAMEIEAKWPKLFYRKGQALRGLRRWEEAVEAFREGQHLDPQNPDWDKEVHRTLAAKETVQSRKDDVK</sequence>
<evidence type="ECO:0000256" key="2">
    <source>
        <dbReference type="PROSITE-ProRule" id="PRU00339"/>
    </source>
</evidence>
<gene>
    <name evidence="6" type="ORF">CCMP2556_LOCUS33255</name>
</gene>
<keyword evidence="1 2" id="KW-0802">TPR repeat</keyword>
<dbReference type="PANTHER" id="PTHR46423:SF1">
    <property type="entry name" value="RNA POLYMERASE II-ASSOCIATED PROTEIN 3"/>
    <property type="match status" value="1"/>
</dbReference>
<comment type="caution">
    <text evidence="6">The sequence shown here is derived from an EMBL/GenBank/DDBJ whole genome shotgun (WGS) entry which is preliminary data.</text>
</comment>
<dbReference type="SMART" id="SM00028">
    <property type="entry name" value="TPR"/>
    <property type="match status" value="5"/>
</dbReference>
<proteinExistence type="predicted"/>
<keyword evidence="7" id="KW-1185">Reference proteome</keyword>
<evidence type="ECO:0000313" key="6">
    <source>
        <dbReference type="EMBL" id="CAK9067681.1"/>
    </source>
</evidence>
<feature type="region of interest" description="Disordered" evidence="4">
    <location>
        <begin position="581"/>
        <end position="601"/>
    </location>
</feature>
<organism evidence="6 7">
    <name type="scientific">Durusdinium trenchii</name>
    <dbReference type="NCBI Taxonomy" id="1381693"/>
    <lineage>
        <taxon>Eukaryota</taxon>
        <taxon>Sar</taxon>
        <taxon>Alveolata</taxon>
        <taxon>Dinophyceae</taxon>
        <taxon>Suessiales</taxon>
        <taxon>Symbiodiniaceae</taxon>
        <taxon>Durusdinium</taxon>
    </lineage>
</organism>
<feature type="coiled-coil region" evidence="3">
    <location>
        <begin position="623"/>
        <end position="650"/>
    </location>
</feature>
<dbReference type="InterPro" id="IPR051966">
    <property type="entry name" value="RPAP3"/>
</dbReference>
<dbReference type="Pfam" id="PF05050">
    <property type="entry name" value="Methyltransf_21"/>
    <property type="match status" value="1"/>
</dbReference>
<evidence type="ECO:0000256" key="4">
    <source>
        <dbReference type="SAM" id="MobiDB-lite"/>
    </source>
</evidence>
<feature type="repeat" description="TPR" evidence="2">
    <location>
        <begin position="1119"/>
        <end position="1152"/>
    </location>
</feature>
<name>A0ABP0NVS1_9DINO</name>
<dbReference type="Proteomes" id="UP001642484">
    <property type="component" value="Unassembled WGS sequence"/>
</dbReference>
<protein>
    <recommendedName>
        <fullName evidence="5">Methyltransferase FkbM domain-containing protein</fullName>
    </recommendedName>
</protein>
<dbReference type="EMBL" id="CAXAMN010022250">
    <property type="protein sequence ID" value="CAK9067681.1"/>
    <property type="molecule type" value="Genomic_DNA"/>
</dbReference>
<reference evidence="6 7" key="1">
    <citation type="submission" date="2024-02" db="EMBL/GenBank/DDBJ databases">
        <authorList>
            <person name="Chen Y."/>
            <person name="Shah S."/>
            <person name="Dougan E. K."/>
            <person name="Thang M."/>
            <person name="Chan C."/>
        </authorList>
    </citation>
    <scope>NUCLEOTIDE SEQUENCE [LARGE SCALE GENOMIC DNA]</scope>
</reference>